<dbReference type="EMBL" id="JBHMBH010000046">
    <property type="protein sequence ID" value="MFB9716364.1"/>
    <property type="molecule type" value="Genomic_DNA"/>
</dbReference>
<dbReference type="Proteomes" id="UP001589536">
    <property type="component" value="Unassembled WGS sequence"/>
</dbReference>
<evidence type="ECO:0000313" key="2">
    <source>
        <dbReference type="Proteomes" id="UP001589536"/>
    </source>
</evidence>
<accession>A0ABV5UVY0</accession>
<evidence type="ECO:0000313" key="1">
    <source>
        <dbReference type="EMBL" id="MFB9716364.1"/>
    </source>
</evidence>
<dbReference type="RefSeq" id="WP_345045336.1">
    <property type="nucleotide sequence ID" value="NZ_BAABED010000001.1"/>
</dbReference>
<gene>
    <name evidence="1" type="ORF">ACFFPI_19880</name>
</gene>
<name>A0ABV5UVY0_9MICC</name>
<comment type="caution">
    <text evidence="1">The sequence shown here is derived from an EMBL/GenBank/DDBJ whole genome shotgun (WGS) entry which is preliminary data.</text>
</comment>
<keyword evidence="2" id="KW-1185">Reference proteome</keyword>
<sequence>MGIGSLKLDNCTAINGATRKDLFTAVAQALNTATTGNPRKILFTESAPAPPANSAAKS</sequence>
<protein>
    <submittedName>
        <fullName evidence="1">Uncharacterized protein</fullName>
    </submittedName>
</protein>
<organism evidence="1 2">
    <name type="scientific">Arthrobacter methylotrophus</name>
    <dbReference type="NCBI Taxonomy" id="121291"/>
    <lineage>
        <taxon>Bacteria</taxon>
        <taxon>Bacillati</taxon>
        <taxon>Actinomycetota</taxon>
        <taxon>Actinomycetes</taxon>
        <taxon>Micrococcales</taxon>
        <taxon>Micrococcaceae</taxon>
        <taxon>Arthrobacter</taxon>
    </lineage>
</organism>
<proteinExistence type="predicted"/>
<reference evidence="1 2" key="1">
    <citation type="submission" date="2024-09" db="EMBL/GenBank/DDBJ databases">
        <authorList>
            <person name="Sun Q."/>
            <person name="Mori K."/>
        </authorList>
    </citation>
    <scope>NUCLEOTIDE SEQUENCE [LARGE SCALE GENOMIC DNA]</scope>
    <source>
        <strain evidence="1 2">JCM 13519</strain>
    </source>
</reference>